<dbReference type="VEuPathDB" id="TrichDB:TVAG_496200"/>
<dbReference type="SMR" id="A2FR70"/>
<evidence type="ECO:0000313" key="2">
    <source>
        <dbReference type="EMBL" id="EAX92586.1"/>
    </source>
</evidence>
<keyword evidence="1" id="KW-0812">Transmembrane</keyword>
<feature type="transmembrane region" description="Helical" evidence="1">
    <location>
        <begin position="23"/>
        <end position="46"/>
    </location>
</feature>
<evidence type="ECO:0000313" key="3">
    <source>
        <dbReference type="Proteomes" id="UP000001542"/>
    </source>
</evidence>
<keyword evidence="1" id="KW-1133">Transmembrane helix</keyword>
<sequence length="75" mass="8375">MFFLYLLVGLVAARPYTRKEIAFITLTVLAGIVCGILVFLGIYFGIKFLIHLHRKNREAALPEGFIADVEEPPPA</sequence>
<evidence type="ECO:0000256" key="1">
    <source>
        <dbReference type="SAM" id="Phobius"/>
    </source>
</evidence>
<organism evidence="2 3">
    <name type="scientific">Trichomonas vaginalis (strain ATCC PRA-98 / G3)</name>
    <dbReference type="NCBI Taxonomy" id="412133"/>
    <lineage>
        <taxon>Eukaryota</taxon>
        <taxon>Metamonada</taxon>
        <taxon>Parabasalia</taxon>
        <taxon>Trichomonadida</taxon>
        <taxon>Trichomonadidae</taxon>
        <taxon>Trichomonas</taxon>
    </lineage>
</organism>
<dbReference type="EMBL" id="DS113958">
    <property type="protein sequence ID" value="EAX92586.1"/>
    <property type="molecule type" value="Genomic_DNA"/>
</dbReference>
<dbReference type="InParanoid" id="A2FR70"/>
<dbReference type="KEGG" id="tva:4750299"/>
<dbReference type="AlphaFoldDB" id="A2FR70"/>
<protein>
    <submittedName>
        <fullName evidence="2">Uncharacterized protein</fullName>
    </submittedName>
</protein>
<name>A2FR70_TRIV3</name>
<keyword evidence="3" id="KW-1185">Reference proteome</keyword>
<keyword evidence="1" id="KW-0472">Membrane</keyword>
<dbReference type="Proteomes" id="UP000001542">
    <property type="component" value="Unassembled WGS sequence"/>
</dbReference>
<dbReference type="VEuPathDB" id="TrichDB:TVAGG3_0388580"/>
<reference evidence="2" key="2">
    <citation type="journal article" date="2007" name="Science">
        <title>Draft genome sequence of the sexually transmitted pathogen Trichomonas vaginalis.</title>
        <authorList>
            <person name="Carlton J.M."/>
            <person name="Hirt R.P."/>
            <person name="Silva J.C."/>
            <person name="Delcher A.L."/>
            <person name="Schatz M."/>
            <person name="Zhao Q."/>
            <person name="Wortman J.R."/>
            <person name="Bidwell S.L."/>
            <person name="Alsmark U.C.M."/>
            <person name="Besteiro S."/>
            <person name="Sicheritz-Ponten T."/>
            <person name="Noel C.J."/>
            <person name="Dacks J.B."/>
            <person name="Foster P.G."/>
            <person name="Simillion C."/>
            <person name="Van de Peer Y."/>
            <person name="Miranda-Saavedra D."/>
            <person name="Barton G.J."/>
            <person name="Westrop G.D."/>
            <person name="Mueller S."/>
            <person name="Dessi D."/>
            <person name="Fiori P.L."/>
            <person name="Ren Q."/>
            <person name="Paulsen I."/>
            <person name="Zhang H."/>
            <person name="Bastida-Corcuera F.D."/>
            <person name="Simoes-Barbosa A."/>
            <person name="Brown M.T."/>
            <person name="Hayes R.D."/>
            <person name="Mukherjee M."/>
            <person name="Okumura C.Y."/>
            <person name="Schneider R."/>
            <person name="Smith A.J."/>
            <person name="Vanacova S."/>
            <person name="Villalvazo M."/>
            <person name="Haas B.J."/>
            <person name="Pertea M."/>
            <person name="Feldblyum T.V."/>
            <person name="Utterback T.R."/>
            <person name="Shu C.L."/>
            <person name="Osoegawa K."/>
            <person name="de Jong P.J."/>
            <person name="Hrdy I."/>
            <person name="Horvathova L."/>
            <person name="Zubacova Z."/>
            <person name="Dolezal P."/>
            <person name="Malik S.B."/>
            <person name="Logsdon J.M. Jr."/>
            <person name="Henze K."/>
            <person name="Gupta A."/>
            <person name="Wang C.C."/>
            <person name="Dunne R.L."/>
            <person name="Upcroft J.A."/>
            <person name="Upcroft P."/>
            <person name="White O."/>
            <person name="Salzberg S.L."/>
            <person name="Tang P."/>
            <person name="Chiu C.-H."/>
            <person name="Lee Y.-S."/>
            <person name="Embley T.M."/>
            <person name="Coombs G.H."/>
            <person name="Mottram J.C."/>
            <person name="Tachezy J."/>
            <person name="Fraser-Liggett C.M."/>
            <person name="Johnson P.J."/>
        </authorList>
    </citation>
    <scope>NUCLEOTIDE SEQUENCE [LARGE SCALE GENOMIC DNA]</scope>
    <source>
        <strain evidence="2">G3</strain>
    </source>
</reference>
<dbReference type="RefSeq" id="XP_001305516.1">
    <property type="nucleotide sequence ID" value="XM_001305515.1"/>
</dbReference>
<gene>
    <name evidence="2" type="ORF">TVAG_496200</name>
</gene>
<accession>A2FR70</accession>
<reference evidence="2" key="1">
    <citation type="submission" date="2006-10" db="EMBL/GenBank/DDBJ databases">
        <authorList>
            <person name="Amadeo P."/>
            <person name="Zhao Q."/>
            <person name="Wortman J."/>
            <person name="Fraser-Liggett C."/>
            <person name="Carlton J."/>
        </authorList>
    </citation>
    <scope>NUCLEOTIDE SEQUENCE</scope>
    <source>
        <strain evidence="2">G3</strain>
    </source>
</reference>
<proteinExistence type="predicted"/>